<reference evidence="2 3" key="1">
    <citation type="submission" date="2018-05" db="EMBL/GenBank/DDBJ databases">
        <title>Micromonospora from Atacama Desert.</title>
        <authorList>
            <person name="Carro L."/>
            <person name="Goodfellow M."/>
            <person name="Klenk H.-P."/>
        </authorList>
    </citation>
    <scope>NUCLEOTIDE SEQUENCE [LARGE SCALE GENOMIC DNA]</scope>
    <source>
        <strain evidence="2 3">LB41</strain>
    </source>
</reference>
<comment type="caution">
    <text evidence="2">The sequence shown here is derived from an EMBL/GenBank/DDBJ whole genome shotgun (WGS) entry which is preliminary data.</text>
</comment>
<gene>
    <name evidence="2" type="ORF">DLJ60_27765</name>
</gene>
<dbReference type="Proteomes" id="UP000274694">
    <property type="component" value="Unassembled WGS sequence"/>
</dbReference>
<feature type="compositionally biased region" description="Low complexity" evidence="1">
    <location>
        <begin position="41"/>
        <end position="51"/>
    </location>
</feature>
<feature type="compositionally biased region" description="Acidic residues" evidence="1">
    <location>
        <begin position="119"/>
        <end position="128"/>
    </location>
</feature>
<feature type="region of interest" description="Disordered" evidence="1">
    <location>
        <begin position="1"/>
        <end position="63"/>
    </location>
</feature>
<evidence type="ECO:0000256" key="1">
    <source>
        <dbReference type="SAM" id="MobiDB-lite"/>
    </source>
</evidence>
<feature type="region of interest" description="Disordered" evidence="1">
    <location>
        <begin position="108"/>
        <end position="128"/>
    </location>
</feature>
<evidence type="ECO:0000313" key="3">
    <source>
        <dbReference type="Proteomes" id="UP000274694"/>
    </source>
</evidence>
<accession>A0ABX9XVZ6</accession>
<proteinExistence type="predicted"/>
<name>A0ABX9XVZ6_MICCH</name>
<keyword evidence="3" id="KW-1185">Reference proteome</keyword>
<sequence length="128" mass="12823">SAPATSGPGVTGPTATGPSRPAPSTPAGEASGAASRPARDVTPTPTSTPSVPAAPPAPPAGNNRIVAHCRAYLVKSERQREKALTRPGFADLVAAAGGPEQVESYCRNLVGEPSGTPPAEDDDQDEDD</sequence>
<feature type="non-terminal residue" evidence="2">
    <location>
        <position position="1"/>
    </location>
</feature>
<feature type="compositionally biased region" description="Low complexity" evidence="1">
    <location>
        <begin position="1"/>
        <end position="19"/>
    </location>
</feature>
<organism evidence="2 3">
    <name type="scientific">Micromonospora chalcea</name>
    <dbReference type="NCBI Taxonomy" id="1874"/>
    <lineage>
        <taxon>Bacteria</taxon>
        <taxon>Bacillati</taxon>
        <taxon>Actinomycetota</taxon>
        <taxon>Actinomycetes</taxon>
        <taxon>Micromonosporales</taxon>
        <taxon>Micromonosporaceae</taxon>
        <taxon>Micromonospora</taxon>
    </lineage>
</organism>
<protein>
    <submittedName>
        <fullName evidence="2">Uncharacterized protein</fullName>
    </submittedName>
</protein>
<dbReference type="EMBL" id="QGTA01000281">
    <property type="protein sequence ID" value="RQW86754.1"/>
    <property type="molecule type" value="Genomic_DNA"/>
</dbReference>
<evidence type="ECO:0000313" key="2">
    <source>
        <dbReference type="EMBL" id="RQW86754.1"/>
    </source>
</evidence>